<comment type="caution">
    <text evidence="5">The sequence shown here is derived from an EMBL/GenBank/DDBJ whole genome shotgun (WGS) entry which is preliminary data.</text>
</comment>
<evidence type="ECO:0000313" key="5">
    <source>
        <dbReference type="EMBL" id="MBC2478535.1"/>
    </source>
</evidence>
<evidence type="ECO:0000259" key="4">
    <source>
        <dbReference type="PROSITE" id="PS50043"/>
    </source>
</evidence>
<dbReference type="InterPro" id="IPR000792">
    <property type="entry name" value="Tscrpt_reg_LuxR_C"/>
</dbReference>
<dbReference type="Pfam" id="PF00196">
    <property type="entry name" value="GerE"/>
    <property type="match status" value="1"/>
</dbReference>
<feature type="domain" description="HTH luxR-type" evidence="4">
    <location>
        <begin position="1"/>
        <end position="59"/>
    </location>
</feature>
<reference evidence="5" key="2">
    <citation type="journal article" date="2022" name="Nat. Biotechnol.">
        <title>Carbon-negative production of acetone and isopropanol by gas fermentation at industrial pilot scale.</title>
        <authorList>
            <person name="Liew F.E."/>
            <person name="Nogle R."/>
            <person name="Abdalla T."/>
            <person name="Rasor B.J."/>
            <person name="Canter C."/>
            <person name="Jensen R.O."/>
            <person name="Wang L."/>
            <person name="Strutz J."/>
            <person name="Chirania P."/>
            <person name="De Tissera S."/>
            <person name="Mueller A.P."/>
            <person name="Ruan Z."/>
            <person name="Gao A."/>
            <person name="Tran L."/>
            <person name="Engle N.L."/>
            <person name="Bromley J.C."/>
            <person name="Daniell J."/>
            <person name="Conrado R."/>
            <person name="Tschaplinski T.J."/>
            <person name="Giannone R.J."/>
            <person name="Hettich R.L."/>
            <person name="Karim A.S."/>
            <person name="Simpson S.D."/>
            <person name="Brown S.D."/>
            <person name="Leang C."/>
            <person name="Jewett M.C."/>
            <person name="Kopke M."/>
        </authorList>
    </citation>
    <scope>NUCLEOTIDE SEQUENCE</scope>
    <source>
        <strain evidence="5">DJ015</strain>
    </source>
</reference>
<dbReference type="PROSITE" id="PS00622">
    <property type="entry name" value="HTH_LUXR_1"/>
    <property type="match status" value="1"/>
</dbReference>
<dbReference type="InterPro" id="IPR016032">
    <property type="entry name" value="Sig_transdc_resp-reg_C-effctor"/>
</dbReference>
<dbReference type="SMART" id="SM00421">
    <property type="entry name" value="HTH_LUXR"/>
    <property type="match status" value="1"/>
</dbReference>
<evidence type="ECO:0000256" key="3">
    <source>
        <dbReference type="ARBA" id="ARBA00023163"/>
    </source>
</evidence>
<dbReference type="GO" id="GO:0003677">
    <property type="term" value="F:DNA binding"/>
    <property type="evidence" value="ECO:0007669"/>
    <property type="project" value="UniProtKB-KW"/>
</dbReference>
<organism evidence="5 6">
    <name type="scientific">Clostridium beijerinckii</name>
    <name type="common">Clostridium MP</name>
    <dbReference type="NCBI Taxonomy" id="1520"/>
    <lineage>
        <taxon>Bacteria</taxon>
        <taxon>Bacillati</taxon>
        <taxon>Bacillota</taxon>
        <taxon>Clostridia</taxon>
        <taxon>Eubacteriales</taxon>
        <taxon>Clostridiaceae</taxon>
        <taxon>Clostridium</taxon>
    </lineage>
</organism>
<dbReference type="SUPFAM" id="SSF46894">
    <property type="entry name" value="C-terminal effector domain of the bipartite response regulators"/>
    <property type="match status" value="1"/>
</dbReference>
<dbReference type="GO" id="GO:0006355">
    <property type="term" value="P:regulation of DNA-templated transcription"/>
    <property type="evidence" value="ECO:0007669"/>
    <property type="project" value="InterPro"/>
</dbReference>
<dbReference type="PANTHER" id="PTHR44688:SF16">
    <property type="entry name" value="DNA-BINDING TRANSCRIPTIONAL ACTIVATOR DEVR_DOSR"/>
    <property type="match status" value="1"/>
</dbReference>
<keyword evidence="3" id="KW-0804">Transcription</keyword>
<dbReference type="RefSeq" id="WP_081604009.1">
    <property type="nucleotide sequence ID" value="NZ_JABAGV010000534.1"/>
</dbReference>
<keyword evidence="2" id="KW-0238">DNA-binding</keyword>
<dbReference type="EMBL" id="JABAGV010000534">
    <property type="protein sequence ID" value="MBC2478535.1"/>
    <property type="molecule type" value="Genomic_DNA"/>
</dbReference>
<reference evidence="5" key="1">
    <citation type="submission" date="2020-04" db="EMBL/GenBank/DDBJ databases">
        <authorList>
            <person name="Brown S."/>
        </authorList>
    </citation>
    <scope>NUCLEOTIDE SEQUENCE</scope>
    <source>
        <strain evidence="5">DJ015</strain>
    </source>
</reference>
<dbReference type="Proteomes" id="UP001194098">
    <property type="component" value="Unassembled WGS sequence"/>
</dbReference>
<dbReference type="InterPro" id="IPR036388">
    <property type="entry name" value="WH-like_DNA-bd_sf"/>
</dbReference>
<keyword evidence="1" id="KW-0805">Transcription regulation</keyword>
<evidence type="ECO:0000256" key="1">
    <source>
        <dbReference type="ARBA" id="ARBA00023015"/>
    </source>
</evidence>
<sequence length="59" mass="6811">MPSGLTKIEVLKLIQEDASNFEISEELFISINTVKTHILNIYAKLDVHSRQKQSLRQKN</sequence>
<dbReference type="PRINTS" id="PR00038">
    <property type="entry name" value="HTHLUXR"/>
</dbReference>
<dbReference type="Gene3D" id="1.10.10.10">
    <property type="entry name" value="Winged helix-like DNA-binding domain superfamily/Winged helix DNA-binding domain"/>
    <property type="match status" value="1"/>
</dbReference>
<dbReference type="AlphaFoldDB" id="A0AAW3WI60"/>
<accession>A0AAW3WI60</accession>
<evidence type="ECO:0000256" key="2">
    <source>
        <dbReference type="ARBA" id="ARBA00023125"/>
    </source>
</evidence>
<protein>
    <submittedName>
        <fullName evidence="5">Helix-turn-helix transcriptional regulator</fullName>
    </submittedName>
</protein>
<proteinExistence type="predicted"/>
<gene>
    <name evidence="5" type="ORF">HGI39_28510</name>
</gene>
<dbReference type="PANTHER" id="PTHR44688">
    <property type="entry name" value="DNA-BINDING TRANSCRIPTIONAL ACTIVATOR DEVR_DOSR"/>
    <property type="match status" value="1"/>
</dbReference>
<dbReference type="CDD" id="cd06170">
    <property type="entry name" value="LuxR_C_like"/>
    <property type="match status" value="1"/>
</dbReference>
<evidence type="ECO:0000313" key="6">
    <source>
        <dbReference type="Proteomes" id="UP001194098"/>
    </source>
</evidence>
<dbReference type="PROSITE" id="PS50043">
    <property type="entry name" value="HTH_LUXR_2"/>
    <property type="match status" value="1"/>
</dbReference>
<name>A0AAW3WI60_CLOBE</name>